<protein>
    <submittedName>
        <fullName evidence="1">Uncharacterized protein</fullName>
    </submittedName>
</protein>
<evidence type="ECO:0000313" key="2">
    <source>
        <dbReference type="Proteomes" id="UP001302368"/>
    </source>
</evidence>
<keyword evidence="2" id="KW-1185">Reference proteome</keyword>
<organism evidence="1 2">
    <name type="scientific">Kosakonia sacchari</name>
    <dbReference type="NCBI Taxonomy" id="1158459"/>
    <lineage>
        <taxon>Bacteria</taxon>
        <taxon>Pseudomonadati</taxon>
        <taxon>Pseudomonadota</taxon>
        <taxon>Gammaproteobacteria</taxon>
        <taxon>Enterobacterales</taxon>
        <taxon>Enterobacteriaceae</taxon>
        <taxon>Kosakonia</taxon>
    </lineage>
</organism>
<dbReference type="EMBL" id="CP137744">
    <property type="protein sequence ID" value="WOZ76045.1"/>
    <property type="molecule type" value="Genomic_DNA"/>
</dbReference>
<evidence type="ECO:0000313" key="1">
    <source>
        <dbReference type="EMBL" id="WOZ76045.1"/>
    </source>
</evidence>
<gene>
    <name evidence="1" type="ORF">Q8Y70_15710</name>
</gene>
<name>A0ABZ0MKQ6_9ENTR</name>
<dbReference type="RefSeq" id="WP_305736602.1">
    <property type="nucleotide sequence ID" value="NZ_CP137744.1"/>
</dbReference>
<accession>A0ABZ0MKQ6</accession>
<sequence length="119" mass="12681">MSRAALAVLAGLVLAFLAGWKVATWQRDSVDLVVQRAAQATGKVFEGIASDSARGLETTLAALKAGQPTEIRYEMVKPVFTNVCVSDEFVRLYNAAADNAERVLSGKPENKMRGNAAAP</sequence>
<proteinExistence type="predicted"/>
<reference evidence="1 2" key="1">
    <citation type="submission" date="2023-10" db="EMBL/GenBank/DDBJ databases">
        <title>Genome sequencing of the isolated polysaccharide-producing bacterium Kosakonia sacchari KS2022.</title>
        <authorList>
            <person name="Yi X."/>
        </authorList>
    </citation>
    <scope>NUCLEOTIDE SEQUENCE [LARGE SCALE GENOMIC DNA]</scope>
    <source>
        <strain evidence="1 2">KS2022</strain>
    </source>
</reference>
<dbReference type="Proteomes" id="UP001302368">
    <property type="component" value="Chromosome"/>
</dbReference>